<evidence type="ECO:0000313" key="15">
    <source>
        <dbReference type="Proteomes" id="UP001319827"/>
    </source>
</evidence>
<comment type="function">
    <text evidence="1">Thiol-specific peroxidase that catalyzes the reduction of hydrogen peroxide and organic hydroperoxides to water and alcohols, respectively. Plays a role in cell protection against oxidative stress by detoxifying peroxides and as sensor of hydrogen peroxide-mediated signaling events.</text>
</comment>
<comment type="catalytic activity">
    <reaction evidence="12">
        <text>a hydroperoxide + [thioredoxin]-dithiol = an alcohol + [thioredoxin]-disulfide + H2O</text>
        <dbReference type="Rhea" id="RHEA:62620"/>
        <dbReference type="Rhea" id="RHEA-COMP:10698"/>
        <dbReference type="Rhea" id="RHEA-COMP:10700"/>
        <dbReference type="ChEBI" id="CHEBI:15377"/>
        <dbReference type="ChEBI" id="CHEBI:29950"/>
        <dbReference type="ChEBI" id="CHEBI:30879"/>
        <dbReference type="ChEBI" id="CHEBI:35924"/>
        <dbReference type="ChEBI" id="CHEBI:50058"/>
        <dbReference type="EC" id="1.11.1.24"/>
    </reaction>
</comment>
<keyword evidence="15" id="KW-1185">Reference proteome</keyword>
<reference evidence="14 15" key="2">
    <citation type="journal article" date="2021" name="Int. J. Syst. Evol. Microbiol.">
        <title>Isolation and Polyphasic Characterization of Desulfuromonas versatilis sp. Nov., an Electrogenic Bacteria Capable of Versatile Metabolism Isolated from a Graphene Oxide-Reducing Enrichment Culture.</title>
        <authorList>
            <person name="Xie L."/>
            <person name="Yoshida N."/>
            <person name="Ishii S."/>
            <person name="Meng L."/>
        </authorList>
    </citation>
    <scope>NUCLEOTIDE SEQUENCE [LARGE SCALE GENOMIC DNA]</scope>
    <source>
        <strain evidence="14 15">NIT-T3</strain>
    </source>
</reference>
<keyword evidence="8" id="KW-0676">Redox-active center</keyword>
<evidence type="ECO:0000256" key="1">
    <source>
        <dbReference type="ARBA" id="ARBA00003330"/>
    </source>
</evidence>
<dbReference type="EC" id="1.11.1.24" evidence="3"/>
<evidence type="ECO:0000256" key="12">
    <source>
        <dbReference type="ARBA" id="ARBA00049091"/>
    </source>
</evidence>
<organism evidence="14 15">
    <name type="scientific">Desulfuromonas versatilis</name>
    <dbReference type="NCBI Taxonomy" id="2802975"/>
    <lineage>
        <taxon>Bacteria</taxon>
        <taxon>Pseudomonadati</taxon>
        <taxon>Thermodesulfobacteriota</taxon>
        <taxon>Desulfuromonadia</taxon>
        <taxon>Desulfuromonadales</taxon>
        <taxon>Desulfuromonadaceae</taxon>
        <taxon>Desulfuromonas</taxon>
    </lineage>
</organism>
<name>A0ABN6DXW7_9BACT</name>
<dbReference type="Proteomes" id="UP001319827">
    <property type="component" value="Chromosome"/>
</dbReference>
<dbReference type="InterPro" id="IPR036249">
    <property type="entry name" value="Thioredoxin-like_sf"/>
</dbReference>
<evidence type="ECO:0000259" key="13">
    <source>
        <dbReference type="PROSITE" id="PS51352"/>
    </source>
</evidence>
<keyword evidence="4" id="KW-0575">Peroxidase</keyword>
<dbReference type="RefSeq" id="WP_221251827.1">
    <property type="nucleotide sequence ID" value="NZ_AP024355.1"/>
</dbReference>
<dbReference type="Gene3D" id="3.40.30.10">
    <property type="entry name" value="Glutaredoxin"/>
    <property type="match status" value="1"/>
</dbReference>
<evidence type="ECO:0000256" key="6">
    <source>
        <dbReference type="ARBA" id="ARBA00023002"/>
    </source>
</evidence>
<evidence type="ECO:0000256" key="7">
    <source>
        <dbReference type="ARBA" id="ARBA00023157"/>
    </source>
</evidence>
<accession>A0ABN6DXW7</accession>
<evidence type="ECO:0000256" key="5">
    <source>
        <dbReference type="ARBA" id="ARBA00022862"/>
    </source>
</evidence>
<keyword evidence="6" id="KW-0560">Oxidoreductase</keyword>
<evidence type="ECO:0000256" key="4">
    <source>
        <dbReference type="ARBA" id="ARBA00022559"/>
    </source>
</evidence>
<dbReference type="InterPro" id="IPR013766">
    <property type="entry name" value="Thioredoxin_domain"/>
</dbReference>
<protein>
    <recommendedName>
        <fullName evidence="3">thioredoxin-dependent peroxiredoxin</fullName>
        <ecNumber evidence="3">1.11.1.24</ecNumber>
    </recommendedName>
    <alternativeName>
        <fullName evidence="9">Thioredoxin peroxidase</fullName>
    </alternativeName>
    <alternativeName>
        <fullName evidence="11">Thioredoxin-dependent peroxiredoxin Bcp</fullName>
    </alternativeName>
</protein>
<keyword evidence="7" id="KW-1015">Disulfide bond</keyword>
<dbReference type="CDD" id="cd03017">
    <property type="entry name" value="PRX_BCP"/>
    <property type="match status" value="1"/>
</dbReference>
<evidence type="ECO:0000256" key="9">
    <source>
        <dbReference type="ARBA" id="ARBA00032824"/>
    </source>
</evidence>
<evidence type="ECO:0000256" key="3">
    <source>
        <dbReference type="ARBA" id="ARBA00013017"/>
    </source>
</evidence>
<dbReference type="InterPro" id="IPR024706">
    <property type="entry name" value="Peroxiredoxin_AhpC-typ"/>
</dbReference>
<dbReference type="PROSITE" id="PS51352">
    <property type="entry name" value="THIOREDOXIN_2"/>
    <property type="match status" value="1"/>
</dbReference>
<dbReference type="PANTHER" id="PTHR42801:SF4">
    <property type="entry name" value="AHPC_TSA FAMILY PROTEIN"/>
    <property type="match status" value="1"/>
</dbReference>
<evidence type="ECO:0000256" key="2">
    <source>
        <dbReference type="ARBA" id="ARBA00011245"/>
    </source>
</evidence>
<comment type="subunit">
    <text evidence="2">Monomer.</text>
</comment>
<dbReference type="EMBL" id="AP024355">
    <property type="protein sequence ID" value="BCR04374.1"/>
    <property type="molecule type" value="Genomic_DNA"/>
</dbReference>
<sequence>MASLEGKKAPAFTLEGSDGKTHSLKDYAGKKLVIYFYPKDNTPGCTKEACSFRDLHGDLQDLDVALLGVSKDSLKSHDKFIEKFGLPFVLLSDPETKMMQDYGAFGEKKMYGKLVQGTIRSTVVIGSDGKVLKHWPTVKKAEAHPGEVVDFLKTSLA</sequence>
<feature type="domain" description="Thioredoxin" evidence="13">
    <location>
        <begin position="3"/>
        <end position="157"/>
    </location>
</feature>
<reference evidence="14 15" key="1">
    <citation type="journal article" date="2016" name="C (Basel)">
        <title>Selective Growth of and Electricity Production by Marine Exoelectrogenic Bacteria in Self-Aggregated Hydrogel of Microbially Reduced Graphene Oxide.</title>
        <authorList>
            <person name="Yoshida N."/>
            <person name="Goto Y."/>
            <person name="Miyata Y."/>
        </authorList>
    </citation>
    <scope>NUCLEOTIDE SEQUENCE [LARGE SCALE GENOMIC DNA]</scope>
    <source>
        <strain evidence="14 15">NIT-T3</strain>
    </source>
</reference>
<gene>
    <name evidence="14" type="primary">prx-4</name>
    <name evidence="14" type="ORF">DESUT3_14430</name>
</gene>
<keyword evidence="5" id="KW-0049">Antioxidant</keyword>
<dbReference type="InterPro" id="IPR050924">
    <property type="entry name" value="Peroxiredoxin_BCP/PrxQ"/>
</dbReference>
<evidence type="ECO:0000256" key="8">
    <source>
        <dbReference type="ARBA" id="ARBA00023284"/>
    </source>
</evidence>
<comment type="similarity">
    <text evidence="10">Belongs to the peroxiredoxin family. BCP/PrxQ subfamily.</text>
</comment>
<dbReference type="Pfam" id="PF00578">
    <property type="entry name" value="AhpC-TSA"/>
    <property type="match status" value="1"/>
</dbReference>
<dbReference type="SUPFAM" id="SSF52833">
    <property type="entry name" value="Thioredoxin-like"/>
    <property type="match status" value="1"/>
</dbReference>
<evidence type="ECO:0000256" key="11">
    <source>
        <dbReference type="ARBA" id="ARBA00042639"/>
    </source>
</evidence>
<dbReference type="InterPro" id="IPR000866">
    <property type="entry name" value="AhpC/TSA"/>
</dbReference>
<evidence type="ECO:0000256" key="10">
    <source>
        <dbReference type="ARBA" id="ARBA00038489"/>
    </source>
</evidence>
<dbReference type="PANTHER" id="PTHR42801">
    <property type="entry name" value="THIOREDOXIN-DEPENDENT PEROXIDE REDUCTASE"/>
    <property type="match status" value="1"/>
</dbReference>
<evidence type="ECO:0000313" key="14">
    <source>
        <dbReference type="EMBL" id="BCR04374.1"/>
    </source>
</evidence>
<proteinExistence type="inferred from homology"/>
<dbReference type="PIRSF" id="PIRSF000239">
    <property type="entry name" value="AHPC"/>
    <property type="match status" value="1"/>
</dbReference>